<reference evidence="9 10" key="1">
    <citation type="submission" date="2024-01" db="EMBL/GenBank/DDBJ databases">
        <authorList>
            <person name="Allen C."/>
            <person name="Tagirdzhanova G."/>
        </authorList>
    </citation>
    <scope>NUCLEOTIDE SEQUENCE [LARGE SCALE GENOMIC DNA]</scope>
</reference>
<dbReference type="InterPro" id="IPR036873">
    <property type="entry name" value="Rhodanese-like_dom_sf"/>
</dbReference>
<keyword evidence="3 6" id="KW-0378">Hydrolase</keyword>
<dbReference type="PRINTS" id="PR00716">
    <property type="entry name" value="MPIPHPHTASE"/>
</dbReference>
<keyword evidence="6" id="KW-0498">Mitosis</keyword>
<accession>A0ABP0BCN0</accession>
<evidence type="ECO:0000256" key="3">
    <source>
        <dbReference type="ARBA" id="ARBA00022801"/>
    </source>
</evidence>
<evidence type="ECO:0000256" key="4">
    <source>
        <dbReference type="ARBA" id="ARBA00022912"/>
    </source>
</evidence>
<feature type="compositionally biased region" description="Low complexity" evidence="7">
    <location>
        <begin position="626"/>
        <end position="637"/>
    </location>
</feature>
<dbReference type="InterPro" id="IPR001763">
    <property type="entry name" value="Rhodanese-like_dom"/>
</dbReference>
<comment type="caution">
    <text evidence="9">The sequence shown here is derived from an EMBL/GenBank/DDBJ whole genome shotgun (WGS) entry which is preliminary data.</text>
</comment>
<keyword evidence="10" id="KW-1185">Reference proteome</keyword>
<dbReference type="GO" id="GO:0004725">
    <property type="term" value="F:protein tyrosine phosphatase activity"/>
    <property type="evidence" value="ECO:0007669"/>
    <property type="project" value="UniProtKB-EC"/>
</dbReference>
<feature type="compositionally biased region" description="Pro residues" evidence="7">
    <location>
        <begin position="171"/>
        <end position="187"/>
    </location>
</feature>
<dbReference type="InterPro" id="IPR000751">
    <property type="entry name" value="MPI_Phosphatase"/>
</dbReference>
<dbReference type="SMART" id="SM00450">
    <property type="entry name" value="RHOD"/>
    <property type="match status" value="1"/>
</dbReference>
<evidence type="ECO:0000256" key="2">
    <source>
        <dbReference type="ARBA" id="ARBA00022618"/>
    </source>
</evidence>
<evidence type="ECO:0000313" key="10">
    <source>
        <dbReference type="Proteomes" id="UP001642482"/>
    </source>
</evidence>
<sequence length="660" mass="70998">METSSPLAAMHRPAAPFGKRDLFTNLRVRLSPGKPHGSGRGIIGGSGTGAFSIRDQLNQECFGPVHGSSPAGSLAADLCQNFTIGEESSPRFPTPRRALFTACHSTAMADRGFLKAPPLPVSSSPLPVEALMDMTPVPKKVAAAFVAESEVPMSSPASPCPRDDEMMLESPCPPQPAAAPAPAPAPVPIGTALEPSRTLASALERRKLPRRASLTRAKGYSFAGPSGSGRMHSDNQLPFFRFGESRMPAVPSASSGLSVSECFQESPPHPTAPQPLVERRPQTSHSPSANASSCSGSGVGGPIRSRPSFVSMSSAGSASSSRTNSPINGHIRRQSSSFVRPRRQYRRSLSMFENPIDMMKPKRDDATGAAAPSGLQPSLLTSVMDTDEAMAPQTPSLPHFFPEGQNDSIPRIDRATLLQVLDGKFNDSFDHKMIIDCRFEYEYEGGHINDAINYNDKDLLATHLFRTTAAGTSPPTLNGRTLIVLHCEYSAHRAPLMARHIRAEDRAVNAEQYPRLSYPELYILDGGYSGFFGEHPCRCYPQAYVEMDAAEHAFACERGMGRLKQNRKGLHRAQTFAFGQHDASPSSGHGNASAGLSGLSERRAQKAFYQFNDVSSPTAPGRSKESSLLSLDSSPVSAMMMSGSPTLGCDRRHARRMASY</sequence>
<dbReference type="CDD" id="cd01530">
    <property type="entry name" value="Cdc25"/>
    <property type="match status" value="1"/>
</dbReference>
<protein>
    <recommendedName>
        <fullName evidence="6">M-phase inducer phosphatase</fullName>
        <ecNumber evidence="6">3.1.3.48</ecNumber>
    </recommendedName>
</protein>
<evidence type="ECO:0000256" key="6">
    <source>
        <dbReference type="RuleBase" id="RU368028"/>
    </source>
</evidence>
<dbReference type="Gene3D" id="3.40.250.10">
    <property type="entry name" value="Rhodanese-like domain"/>
    <property type="match status" value="1"/>
</dbReference>
<dbReference type="EMBL" id="CAWUHD010000023">
    <property type="protein sequence ID" value="CAK7217286.1"/>
    <property type="molecule type" value="Genomic_DNA"/>
</dbReference>
<evidence type="ECO:0000256" key="1">
    <source>
        <dbReference type="ARBA" id="ARBA00011065"/>
    </source>
</evidence>
<comment type="catalytic activity">
    <reaction evidence="6">
        <text>O-phospho-L-tyrosyl-[protein] + H2O = L-tyrosyl-[protein] + phosphate</text>
        <dbReference type="Rhea" id="RHEA:10684"/>
        <dbReference type="Rhea" id="RHEA-COMP:10136"/>
        <dbReference type="Rhea" id="RHEA-COMP:20101"/>
        <dbReference type="ChEBI" id="CHEBI:15377"/>
        <dbReference type="ChEBI" id="CHEBI:43474"/>
        <dbReference type="ChEBI" id="CHEBI:46858"/>
        <dbReference type="ChEBI" id="CHEBI:61978"/>
        <dbReference type="EC" id="3.1.3.48"/>
    </reaction>
</comment>
<feature type="compositionally biased region" description="Low complexity" evidence="7">
    <location>
        <begin position="308"/>
        <end position="325"/>
    </location>
</feature>
<keyword evidence="4 6" id="KW-0904">Protein phosphatase</keyword>
<dbReference type="SUPFAM" id="SSF52821">
    <property type="entry name" value="Rhodanese/Cell cycle control phosphatase"/>
    <property type="match status" value="1"/>
</dbReference>
<dbReference type="PANTHER" id="PTHR10828:SF17">
    <property type="entry name" value="PROTEIN-TYROSINE-PHOSPHATASE"/>
    <property type="match status" value="1"/>
</dbReference>
<feature type="compositionally biased region" description="Low complexity" evidence="7">
    <location>
        <begin position="284"/>
        <end position="296"/>
    </location>
</feature>
<dbReference type="Pfam" id="PF00581">
    <property type="entry name" value="Rhodanese"/>
    <property type="match status" value="1"/>
</dbReference>
<feature type="region of interest" description="Disordered" evidence="7">
    <location>
        <begin position="250"/>
        <end position="350"/>
    </location>
</feature>
<evidence type="ECO:0000259" key="8">
    <source>
        <dbReference type="PROSITE" id="PS50206"/>
    </source>
</evidence>
<proteinExistence type="inferred from homology"/>
<keyword evidence="2 6" id="KW-0132">Cell division</keyword>
<dbReference type="Proteomes" id="UP001642482">
    <property type="component" value="Unassembled WGS sequence"/>
</dbReference>
<feature type="region of interest" description="Disordered" evidence="7">
    <location>
        <begin position="612"/>
        <end position="660"/>
    </location>
</feature>
<evidence type="ECO:0000256" key="7">
    <source>
        <dbReference type="SAM" id="MobiDB-lite"/>
    </source>
</evidence>
<feature type="region of interest" description="Disordered" evidence="7">
    <location>
        <begin position="152"/>
        <end position="191"/>
    </location>
</feature>
<name>A0ABP0BCN0_9PEZI</name>
<dbReference type="PROSITE" id="PS50206">
    <property type="entry name" value="RHODANESE_3"/>
    <property type="match status" value="1"/>
</dbReference>
<comment type="function">
    <text evidence="6">Tyrosine protein phosphatase which functions as a dosage-dependent inducer of mitotic progression.</text>
</comment>
<gene>
    <name evidence="9" type="primary">MIH1</name>
    <name evidence="9" type="ORF">SEUCBS140593_003158</name>
</gene>
<evidence type="ECO:0000313" key="9">
    <source>
        <dbReference type="EMBL" id="CAK7217286.1"/>
    </source>
</evidence>
<dbReference type="PANTHER" id="PTHR10828">
    <property type="entry name" value="M-PHASE INDUCER PHOSPHATASE DUAL SPECIFICITY PHOSPHATASE CDC25"/>
    <property type="match status" value="1"/>
</dbReference>
<keyword evidence="5 6" id="KW-0131">Cell cycle</keyword>
<evidence type="ECO:0000256" key="5">
    <source>
        <dbReference type="ARBA" id="ARBA00023306"/>
    </source>
</evidence>
<comment type="similarity">
    <text evidence="1 6">Belongs to the MPI phosphatase family.</text>
</comment>
<dbReference type="EC" id="3.1.3.48" evidence="6"/>
<organism evidence="9 10">
    <name type="scientific">Sporothrix eucalyptigena</name>
    <dbReference type="NCBI Taxonomy" id="1812306"/>
    <lineage>
        <taxon>Eukaryota</taxon>
        <taxon>Fungi</taxon>
        <taxon>Dikarya</taxon>
        <taxon>Ascomycota</taxon>
        <taxon>Pezizomycotina</taxon>
        <taxon>Sordariomycetes</taxon>
        <taxon>Sordariomycetidae</taxon>
        <taxon>Ophiostomatales</taxon>
        <taxon>Ophiostomataceae</taxon>
        <taxon>Sporothrix</taxon>
    </lineage>
</organism>
<feature type="domain" description="Rhodanese" evidence="8">
    <location>
        <begin position="428"/>
        <end position="540"/>
    </location>
</feature>
<feature type="compositionally biased region" description="Polar residues" evidence="7">
    <location>
        <begin position="252"/>
        <end position="263"/>
    </location>
</feature>